<dbReference type="GO" id="GO:0030170">
    <property type="term" value="F:pyridoxal phosphate binding"/>
    <property type="evidence" value="ECO:0007669"/>
    <property type="project" value="InterPro"/>
</dbReference>
<evidence type="ECO:0000256" key="3">
    <source>
        <dbReference type="ARBA" id="ARBA00009077"/>
    </source>
</evidence>
<dbReference type="InterPro" id="IPR000277">
    <property type="entry name" value="Cys/Met-Metab_PyrdxlP-dep_enz"/>
</dbReference>
<dbReference type="EC" id="4.4.1.1" evidence="4"/>
<sequence>MADFDKTFSEVSQLASDLVEKYFRPFDGIETVATHGGFDSDAVADVGRPVVTPIVLATTFRQLSPGVAKYDYIRGGNYSRECLEKCIAALEGGDHCSVYSSGLACLLAIVQKLCAGDHIVASDDLYGGHSDVLMGAVITKNRPELRQHFTYTQMAVGAVPSPFDCYLCLRGIRTLPVRMQTHMRNALIVAMMLERHPKVEKVIHPALKSHPQHELALKQMRGFSGMVTVYLRCNEAQTMDFVKNIKIFMLAESLGGYESLIEIPSIMTHASVPPEIRAKNGITDSMLRLSVGLESAKDLVKALYDGLDKLD</sequence>
<organism evidence="9 10">
    <name type="scientific">Calicophoron daubneyi</name>
    <name type="common">Rumen fluke</name>
    <name type="synonym">Paramphistomum daubneyi</name>
    <dbReference type="NCBI Taxonomy" id="300641"/>
    <lineage>
        <taxon>Eukaryota</taxon>
        <taxon>Metazoa</taxon>
        <taxon>Spiralia</taxon>
        <taxon>Lophotrochozoa</taxon>
        <taxon>Platyhelminthes</taxon>
        <taxon>Trematoda</taxon>
        <taxon>Digenea</taxon>
        <taxon>Plagiorchiida</taxon>
        <taxon>Pronocephalata</taxon>
        <taxon>Paramphistomoidea</taxon>
        <taxon>Paramphistomidae</taxon>
        <taxon>Calicophoron</taxon>
    </lineage>
</organism>
<dbReference type="InterPro" id="IPR015421">
    <property type="entry name" value="PyrdxlP-dep_Trfase_major"/>
</dbReference>
<dbReference type="InterPro" id="IPR015424">
    <property type="entry name" value="PyrdxlP-dep_Trfase"/>
</dbReference>
<protein>
    <recommendedName>
        <fullName evidence="4">cystathionine gamma-lyase</fullName>
        <ecNumber evidence="4">4.4.1.1</ecNumber>
    </recommendedName>
    <alternativeName>
        <fullName evidence="7">Gamma-cystathionase</fullName>
    </alternativeName>
</protein>
<evidence type="ECO:0000256" key="5">
    <source>
        <dbReference type="ARBA" id="ARBA00022898"/>
    </source>
</evidence>
<dbReference type="PANTHER" id="PTHR11808">
    <property type="entry name" value="TRANS-SULFURATION ENZYME FAMILY MEMBER"/>
    <property type="match status" value="1"/>
</dbReference>
<keyword evidence="6" id="KW-0198">Cysteine biosynthesis</keyword>
<proteinExistence type="inferred from homology"/>
<dbReference type="Gene3D" id="3.90.1150.10">
    <property type="entry name" value="Aspartate Aminotransferase, domain 1"/>
    <property type="match status" value="1"/>
</dbReference>
<dbReference type="GO" id="GO:0004123">
    <property type="term" value="F:cystathionine gamma-lyase activity"/>
    <property type="evidence" value="ECO:0007669"/>
    <property type="project" value="TreeGrafter"/>
</dbReference>
<dbReference type="InterPro" id="IPR015422">
    <property type="entry name" value="PyrdxlP-dep_Trfase_small"/>
</dbReference>
<dbReference type="GO" id="GO:0005737">
    <property type="term" value="C:cytoplasm"/>
    <property type="evidence" value="ECO:0007669"/>
    <property type="project" value="TreeGrafter"/>
</dbReference>
<evidence type="ECO:0000256" key="8">
    <source>
        <dbReference type="RuleBase" id="RU362118"/>
    </source>
</evidence>
<evidence type="ECO:0000256" key="6">
    <source>
        <dbReference type="ARBA" id="ARBA00023192"/>
    </source>
</evidence>
<dbReference type="FunFam" id="3.90.1150.10:FF:000008">
    <property type="entry name" value="Cystathionine gamma-synthase"/>
    <property type="match status" value="1"/>
</dbReference>
<evidence type="ECO:0000313" key="10">
    <source>
        <dbReference type="Proteomes" id="UP001497525"/>
    </source>
</evidence>
<dbReference type="Proteomes" id="UP001497525">
    <property type="component" value="Unassembled WGS sequence"/>
</dbReference>
<dbReference type="Pfam" id="PF01053">
    <property type="entry name" value="Cys_Met_Meta_PP"/>
    <property type="match status" value="1"/>
</dbReference>
<dbReference type="GO" id="GO:0019343">
    <property type="term" value="P:cysteine biosynthetic process via cystathionine"/>
    <property type="evidence" value="ECO:0007669"/>
    <property type="project" value="TreeGrafter"/>
</dbReference>
<dbReference type="SUPFAM" id="SSF53383">
    <property type="entry name" value="PLP-dependent transferases"/>
    <property type="match status" value="1"/>
</dbReference>
<keyword evidence="5 8" id="KW-0663">Pyridoxal phosphate</keyword>
<evidence type="ECO:0000256" key="1">
    <source>
        <dbReference type="ARBA" id="ARBA00001933"/>
    </source>
</evidence>
<keyword evidence="6" id="KW-0028">Amino-acid biosynthesis</keyword>
<evidence type="ECO:0000256" key="4">
    <source>
        <dbReference type="ARBA" id="ARBA00012085"/>
    </source>
</evidence>
<dbReference type="EMBL" id="CAXLJL010000123">
    <property type="protein sequence ID" value="CAL5132449.1"/>
    <property type="molecule type" value="Genomic_DNA"/>
</dbReference>
<dbReference type="Gene3D" id="3.40.640.10">
    <property type="entry name" value="Type I PLP-dependent aspartate aminotransferase-like (Major domain)"/>
    <property type="match status" value="2"/>
</dbReference>
<comment type="pathway">
    <text evidence="2">Amino-acid biosynthesis; L-cysteine biosynthesis; L-cysteine from L-homocysteine and L-serine: step 2/2.</text>
</comment>
<dbReference type="AlphaFoldDB" id="A0AAV2T8U2"/>
<dbReference type="GO" id="GO:0019346">
    <property type="term" value="P:transsulfuration"/>
    <property type="evidence" value="ECO:0007669"/>
    <property type="project" value="InterPro"/>
</dbReference>
<comment type="cofactor">
    <cofactor evidence="1 8">
        <name>pyridoxal 5'-phosphate</name>
        <dbReference type="ChEBI" id="CHEBI:597326"/>
    </cofactor>
</comment>
<evidence type="ECO:0000313" key="9">
    <source>
        <dbReference type="EMBL" id="CAL5132449.1"/>
    </source>
</evidence>
<evidence type="ECO:0000256" key="7">
    <source>
        <dbReference type="ARBA" id="ARBA00029853"/>
    </source>
</evidence>
<gene>
    <name evidence="9" type="ORF">CDAUBV1_LOCUS5274</name>
</gene>
<dbReference type="PANTHER" id="PTHR11808:SF15">
    <property type="entry name" value="CYSTATHIONINE GAMMA-LYASE"/>
    <property type="match status" value="1"/>
</dbReference>
<comment type="caution">
    <text evidence="9">The sequence shown here is derived from an EMBL/GenBank/DDBJ whole genome shotgun (WGS) entry which is preliminary data.</text>
</comment>
<name>A0AAV2T8U2_CALDB</name>
<evidence type="ECO:0000256" key="2">
    <source>
        <dbReference type="ARBA" id="ARBA00005038"/>
    </source>
</evidence>
<accession>A0AAV2T8U2</accession>
<comment type="similarity">
    <text evidence="3 8">Belongs to the trans-sulfuration enzymes family.</text>
</comment>
<reference evidence="9" key="1">
    <citation type="submission" date="2024-06" db="EMBL/GenBank/DDBJ databases">
        <authorList>
            <person name="Liu X."/>
            <person name="Lenzi L."/>
            <person name="Haldenby T S."/>
            <person name="Uol C."/>
        </authorList>
    </citation>
    <scope>NUCLEOTIDE SEQUENCE</scope>
</reference>